<dbReference type="PROSITE" id="PS51257">
    <property type="entry name" value="PROKAR_LIPOPROTEIN"/>
    <property type="match status" value="1"/>
</dbReference>
<evidence type="ECO:0000313" key="6">
    <source>
        <dbReference type="EMBL" id="MBC5695653.1"/>
    </source>
</evidence>
<dbReference type="RefSeq" id="WP_186969875.1">
    <property type="nucleotide sequence ID" value="NZ_JACOPK010000005.1"/>
</dbReference>
<name>A0ABR7GMV6_9FIRM</name>
<proteinExistence type="inferred from homology"/>
<comment type="caution">
    <text evidence="6">The sequence shown here is derived from an EMBL/GenBank/DDBJ whole genome shotgun (WGS) entry which is preliminary data.</text>
</comment>
<dbReference type="Proteomes" id="UP000641741">
    <property type="component" value="Unassembled WGS sequence"/>
</dbReference>
<evidence type="ECO:0000256" key="1">
    <source>
        <dbReference type="ARBA" id="ARBA00004196"/>
    </source>
</evidence>
<evidence type="ECO:0000256" key="3">
    <source>
        <dbReference type="ARBA" id="ARBA00022729"/>
    </source>
</evidence>
<feature type="chain" id="PRO_5047130314" evidence="4">
    <location>
        <begin position="22"/>
        <end position="334"/>
    </location>
</feature>
<comment type="subcellular location">
    <subcellularLocation>
        <location evidence="1">Cell envelope</location>
    </subcellularLocation>
</comment>
<dbReference type="SUPFAM" id="SSF53822">
    <property type="entry name" value="Periplasmic binding protein-like I"/>
    <property type="match status" value="1"/>
</dbReference>
<keyword evidence="7" id="KW-1185">Reference proteome</keyword>
<gene>
    <name evidence="6" type="ORF">H8S02_06810</name>
</gene>
<evidence type="ECO:0000313" key="7">
    <source>
        <dbReference type="Proteomes" id="UP000641741"/>
    </source>
</evidence>
<dbReference type="InterPro" id="IPR025997">
    <property type="entry name" value="SBP_2_dom"/>
</dbReference>
<dbReference type="CDD" id="cd01536">
    <property type="entry name" value="PBP1_ABC_sugar_binding-like"/>
    <property type="match status" value="1"/>
</dbReference>
<dbReference type="Gene3D" id="3.40.50.2300">
    <property type="match status" value="2"/>
</dbReference>
<dbReference type="EMBL" id="JACOPK010000005">
    <property type="protein sequence ID" value="MBC5695653.1"/>
    <property type="molecule type" value="Genomic_DNA"/>
</dbReference>
<reference evidence="6 7" key="1">
    <citation type="submission" date="2020-08" db="EMBL/GenBank/DDBJ databases">
        <title>Genome public.</title>
        <authorList>
            <person name="Liu C."/>
            <person name="Sun Q."/>
        </authorList>
    </citation>
    <scope>NUCLEOTIDE SEQUENCE [LARGE SCALE GENOMIC DNA]</scope>
    <source>
        <strain evidence="6 7">M2</strain>
    </source>
</reference>
<feature type="signal peptide" evidence="4">
    <location>
        <begin position="1"/>
        <end position="21"/>
    </location>
</feature>
<protein>
    <submittedName>
        <fullName evidence="6">Sugar ABC transporter substrate-binding protein</fullName>
    </submittedName>
</protein>
<dbReference type="InterPro" id="IPR028082">
    <property type="entry name" value="Peripla_BP_I"/>
</dbReference>
<evidence type="ECO:0000256" key="4">
    <source>
        <dbReference type="SAM" id="SignalP"/>
    </source>
</evidence>
<accession>A0ABR7GMV6</accession>
<sequence length="334" mass="34579">MRSKLLSMVLTGALCVGMLSGCGGQTASNEGGSSASSDKPYHVTVIVKHTDGHFNKVIAGARAYDAEHDNVTVEIQSPTAATAYDEQVNMIETALGNPGIDAVVIAPQQSTSTATLVSSTDKPVVALDTDFTSDKKACFVGTGNEDAALSGGKAVAEACKALGKDKPTAVIIAGVQGDETHEARLRGYRDAIEAAGGQVLEVQYTDTMPDKAAAAMEAVIQKYPNGVDAVLSIADDMALAAAKVIKDSGNTNYADTVLCGFDGNQSAIEAVMDGSLTIDIAQMGYDMGYKAVEAAVEVLDGGKVEGFIDSGSKVVDSSNIDDYISDMKTKGLWE</sequence>
<feature type="domain" description="Periplasmic binding protein" evidence="5">
    <location>
        <begin position="44"/>
        <end position="302"/>
    </location>
</feature>
<dbReference type="Pfam" id="PF13407">
    <property type="entry name" value="Peripla_BP_4"/>
    <property type="match status" value="1"/>
</dbReference>
<organism evidence="6 7">
    <name type="scientific">Agathobaculum hominis</name>
    <dbReference type="NCBI Taxonomy" id="2763014"/>
    <lineage>
        <taxon>Bacteria</taxon>
        <taxon>Bacillati</taxon>
        <taxon>Bacillota</taxon>
        <taxon>Clostridia</taxon>
        <taxon>Eubacteriales</taxon>
        <taxon>Butyricicoccaceae</taxon>
        <taxon>Agathobaculum</taxon>
    </lineage>
</organism>
<comment type="similarity">
    <text evidence="2">Belongs to the bacterial solute-binding protein 2 family.</text>
</comment>
<dbReference type="PANTHER" id="PTHR46847:SF1">
    <property type="entry name" value="D-ALLOSE-BINDING PERIPLASMIC PROTEIN-RELATED"/>
    <property type="match status" value="1"/>
</dbReference>
<dbReference type="PANTHER" id="PTHR46847">
    <property type="entry name" value="D-ALLOSE-BINDING PERIPLASMIC PROTEIN-RELATED"/>
    <property type="match status" value="1"/>
</dbReference>
<keyword evidence="3 4" id="KW-0732">Signal</keyword>
<evidence type="ECO:0000256" key="2">
    <source>
        <dbReference type="ARBA" id="ARBA00007639"/>
    </source>
</evidence>
<evidence type="ECO:0000259" key="5">
    <source>
        <dbReference type="Pfam" id="PF13407"/>
    </source>
</evidence>